<feature type="non-terminal residue" evidence="7">
    <location>
        <position position="1"/>
    </location>
</feature>
<accession>A0AA36G1T2</accession>
<dbReference type="PROSITE" id="PS50278">
    <property type="entry name" value="PDGF_2"/>
    <property type="match status" value="1"/>
</dbReference>
<evidence type="ECO:0000256" key="2">
    <source>
        <dbReference type="ARBA" id="ARBA00023030"/>
    </source>
</evidence>
<keyword evidence="3" id="KW-0497">Mitogen</keyword>
<keyword evidence="2 4" id="KW-0339">Growth factor</keyword>
<name>A0AA36G1T2_9BILA</name>
<protein>
    <recommendedName>
        <fullName evidence="6">Platelet-derived growth factor (PDGF) family profile domain-containing protein</fullName>
    </recommendedName>
</protein>
<gene>
    <name evidence="7" type="ORF">MSPICULIGERA_LOCUS14656</name>
</gene>
<dbReference type="PANTHER" id="PTHR11633">
    <property type="entry name" value="PLATELET-DERIVED GROWTH FACTOR"/>
    <property type="match status" value="1"/>
</dbReference>
<feature type="domain" description="Platelet-derived growth factor (PDGF) family profile" evidence="6">
    <location>
        <begin position="129"/>
        <end position="211"/>
    </location>
</feature>
<reference evidence="7" key="1">
    <citation type="submission" date="2023-06" db="EMBL/GenBank/DDBJ databases">
        <authorList>
            <person name="Delattre M."/>
        </authorList>
    </citation>
    <scope>NUCLEOTIDE SEQUENCE</scope>
    <source>
        <strain evidence="7">AF72</strain>
    </source>
</reference>
<dbReference type="Pfam" id="PF00341">
    <property type="entry name" value="PDGF"/>
    <property type="match status" value="1"/>
</dbReference>
<dbReference type="InterPro" id="IPR000072">
    <property type="entry name" value="PDGF/VEGF_dom"/>
</dbReference>
<evidence type="ECO:0000313" key="7">
    <source>
        <dbReference type="EMBL" id="CAJ0576362.1"/>
    </source>
</evidence>
<dbReference type="GO" id="GO:0016020">
    <property type="term" value="C:membrane"/>
    <property type="evidence" value="ECO:0007669"/>
    <property type="project" value="InterPro"/>
</dbReference>
<dbReference type="Gene3D" id="2.10.90.10">
    <property type="entry name" value="Cystine-knot cytokines"/>
    <property type="match status" value="1"/>
</dbReference>
<proteinExistence type="inferred from homology"/>
<dbReference type="GO" id="GO:0005615">
    <property type="term" value="C:extracellular space"/>
    <property type="evidence" value="ECO:0007669"/>
    <property type="project" value="TreeGrafter"/>
</dbReference>
<dbReference type="SMART" id="SM00141">
    <property type="entry name" value="PDGF"/>
    <property type="match status" value="1"/>
</dbReference>
<comment type="caution">
    <text evidence="7">The sequence shown here is derived from an EMBL/GenBank/DDBJ whole genome shotgun (WGS) entry which is preliminary data.</text>
</comment>
<feature type="compositionally biased region" description="Basic and acidic residues" evidence="5">
    <location>
        <begin position="274"/>
        <end position="285"/>
    </location>
</feature>
<dbReference type="Proteomes" id="UP001177023">
    <property type="component" value="Unassembled WGS sequence"/>
</dbReference>
<feature type="region of interest" description="Disordered" evidence="5">
    <location>
        <begin position="266"/>
        <end position="285"/>
    </location>
</feature>
<evidence type="ECO:0000259" key="6">
    <source>
        <dbReference type="PROSITE" id="PS50278"/>
    </source>
</evidence>
<evidence type="ECO:0000313" key="8">
    <source>
        <dbReference type="Proteomes" id="UP001177023"/>
    </source>
</evidence>
<dbReference type="GO" id="GO:0051781">
    <property type="term" value="P:positive regulation of cell division"/>
    <property type="evidence" value="ECO:0007669"/>
    <property type="project" value="UniProtKB-KW"/>
</dbReference>
<dbReference type="InterPro" id="IPR029034">
    <property type="entry name" value="Cystine-knot_cytokine"/>
</dbReference>
<dbReference type="EMBL" id="CATQJA010002643">
    <property type="protein sequence ID" value="CAJ0576362.1"/>
    <property type="molecule type" value="Genomic_DNA"/>
</dbReference>
<dbReference type="GO" id="GO:0008083">
    <property type="term" value="F:growth factor activity"/>
    <property type="evidence" value="ECO:0007669"/>
    <property type="project" value="UniProtKB-KW"/>
</dbReference>
<dbReference type="SUPFAM" id="SSF57501">
    <property type="entry name" value="Cystine-knot cytokines"/>
    <property type="match status" value="1"/>
</dbReference>
<dbReference type="PANTHER" id="PTHR11633:SF1">
    <property type="entry name" value="LD28763P"/>
    <property type="match status" value="1"/>
</dbReference>
<sequence length="299" mass="33907">MPSKNKSTQNGSRFPPRIPNLVVAPLRQRNLCEAGIDEREEHVRCANYIELLEAELSRNINIMASHRHKAGQQVKVQHTDDRVSMAGMSMKHRNTQVGLASAEMVHDTEPDHNVNLHHLESLQQGNDTCEVREICVPVPFLPQDNAVIIWPTCIQIPRCIGSCCESSEGCKSSYTVLQNYTVALMRYIGGDDFKYDGDQVVAMEKHLACNCHNCDNKQCHNVNKIVDEQCNCVCDEAKRMSCMGTWYEADCSCKCDDTALCSDETPEAPRNQVRGRESMKKDRSERYQWDSIVEIRRGD</sequence>
<organism evidence="7 8">
    <name type="scientific">Mesorhabditis spiculigera</name>
    <dbReference type="NCBI Taxonomy" id="96644"/>
    <lineage>
        <taxon>Eukaryota</taxon>
        <taxon>Metazoa</taxon>
        <taxon>Ecdysozoa</taxon>
        <taxon>Nematoda</taxon>
        <taxon>Chromadorea</taxon>
        <taxon>Rhabditida</taxon>
        <taxon>Rhabditina</taxon>
        <taxon>Rhabditomorpha</taxon>
        <taxon>Rhabditoidea</taxon>
        <taxon>Rhabditidae</taxon>
        <taxon>Mesorhabditinae</taxon>
        <taxon>Mesorhabditis</taxon>
    </lineage>
</organism>
<evidence type="ECO:0000256" key="1">
    <source>
        <dbReference type="ARBA" id="ARBA00006686"/>
    </source>
</evidence>
<comment type="similarity">
    <text evidence="1 4">Belongs to the PDGF/VEGF growth factor family.</text>
</comment>
<dbReference type="AlphaFoldDB" id="A0AA36G1T2"/>
<dbReference type="GO" id="GO:0008284">
    <property type="term" value="P:positive regulation of cell population proliferation"/>
    <property type="evidence" value="ECO:0007669"/>
    <property type="project" value="TreeGrafter"/>
</dbReference>
<evidence type="ECO:0000256" key="5">
    <source>
        <dbReference type="SAM" id="MobiDB-lite"/>
    </source>
</evidence>
<dbReference type="GO" id="GO:0070851">
    <property type="term" value="F:growth factor receptor binding"/>
    <property type="evidence" value="ECO:0007669"/>
    <property type="project" value="TreeGrafter"/>
</dbReference>
<evidence type="ECO:0000256" key="3">
    <source>
        <dbReference type="ARBA" id="ARBA00023246"/>
    </source>
</evidence>
<evidence type="ECO:0000256" key="4">
    <source>
        <dbReference type="RuleBase" id="RU003818"/>
    </source>
</evidence>
<keyword evidence="8" id="KW-1185">Reference proteome</keyword>